<gene>
    <name evidence="1" type="ORF">GCM10007933_26990</name>
</gene>
<evidence type="ECO:0000313" key="2">
    <source>
        <dbReference type="Proteomes" id="UP001157167"/>
    </source>
</evidence>
<protein>
    <submittedName>
        <fullName evidence="1">Uncharacterized protein</fullName>
    </submittedName>
</protein>
<evidence type="ECO:0000313" key="1">
    <source>
        <dbReference type="EMBL" id="GLT23236.1"/>
    </source>
</evidence>
<sequence length="123" mass="13245">MSLHLDLAAAIEEQFGEHLDAPVDVKLDALIARLDNGAVLEARIAAPDAYAIAWAWGEAELRIDTAPLHTDLATFPNHLHAADGKLRADPLTHCGDAPIDNLRRVIHAILQDPLLDNTPGAQP</sequence>
<dbReference type="InterPro" id="IPR045397">
    <property type="entry name" value="TumE-like"/>
</dbReference>
<dbReference type="Proteomes" id="UP001157167">
    <property type="component" value="Unassembled WGS sequence"/>
</dbReference>
<dbReference type="Pfam" id="PF20126">
    <property type="entry name" value="TumE"/>
    <property type="match status" value="1"/>
</dbReference>
<keyword evidence="2" id="KW-1185">Reference proteome</keyword>
<proteinExistence type="predicted"/>
<name>A0ABQ6FF75_9RHOO</name>
<organism evidence="1 2">
    <name type="scientific">Zoogloea oryzae</name>
    <dbReference type="NCBI Taxonomy" id="310767"/>
    <lineage>
        <taxon>Bacteria</taxon>
        <taxon>Pseudomonadati</taxon>
        <taxon>Pseudomonadota</taxon>
        <taxon>Betaproteobacteria</taxon>
        <taxon>Rhodocyclales</taxon>
        <taxon>Zoogloeaceae</taxon>
        <taxon>Zoogloea</taxon>
    </lineage>
</organism>
<accession>A0ABQ6FF75</accession>
<comment type="caution">
    <text evidence="1">The sequence shown here is derived from an EMBL/GenBank/DDBJ whole genome shotgun (WGS) entry which is preliminary data.</text>
</comment>
<dbReference type="RefSeq" id="WP_284188454.1">
    <property type="nucleotide sequence ID" value="NZ_BSPX01000041.1"/>
</dbReference>
<reference evidence="2" key="1">
    <citation type="journal article" date="2019" name="Int. J. Syst. Evol. Microbiol.">
        <title>The Global Catalogue of Microorganisms (GCM) 10K type strain sequencing project: providing services to taxonomists for standard genome sequencing and annotation.</title>
        <authorList>
            <consortium name="The Broad Institute Genomics Platform"/>
            <consortium name="The Broad Institute Genome Sequencing Center for Infectious Disease"/>
            <person name="Wu L."/>
            <person name="Ma J."/>
        </authorList>
    </citation>
    <scope>NUCLEOTIDE SEQUENCE [LARGE SCALE GENOMIC DNA]</scope>
    <source>
        <strain evidence="2">NBRC 102407</strain>
    </source>
</reference>
<dbReference type="EMBL" id="BSPX01000041">
    <property type="protein sequence ID" value="GLT23236.1"/>
    <property type="molecule type" value="Genomic_DNA"/>
</dbReference>